<dbReference type="EC" id="3.5.3.11" evidence="6"/>
<keyword evidence="2 4" id="KW-0479">Metal-binding</keyword>
<dbReference type="GO" id="GO:0046872">
    <property type="term" value="F:metal ion binding"/>
    <property type="evidence" value="ECO:0007669"/>
    <property type="project" value="UniProtKB-KW"/>
</dbReference>
<dbReference type="GO" id="GO:0033389">
    <property type="term" value="P:putrescine biosynthetic process from arginine, via agmatine"/>
    <property type="evidence" value="ECO:0007669"/>
    <property type="project" value="TreeGrafter"/>
</dbReference>
<feature type="binding site" evidence="4">
    <location>
        <position position="153"/>
    </location>
    <ligand>
        <name>Mn(2+)</name>
        <dbReference type="ChEBI" id="CHEBI:29035"/>
        <label>1</label>
    </ligand>
</feature>
<dbReference type="InterPro" id="IPR020855">
    <property type="entry name" value="Ureohydrolase_Mn_BS"/>
</dbReference>
<feature type="binding site" evidence="4">
    <location>
        <position position="177"/>
    </location>
    <ligand>
        <name>Mn(2+)</name>
        <dbReference type="ChEBI" id="CHEBI:29035"/>
        <label>1</label>
    </ligand>
</feature>
<evidence type="ECO:0000256" key="4">
    <source>
        <dbReference type="PIRSR" id="PIRSR036979-1"/>
    </source>
</evidence>
<name>A0A2N9ALE4_METEX</name>
<reference evidence="7" key="1">
    <citation type="submission" date="2017-10" db="EMBL/GenBank/DDBJ databases">
        <authorList>
            <person name="Regsiter A."/>
            <person name="William W."/>
        </authorList>
    </citation>
    <scope>NUCLEOTIDE SEQUENCE [LARGE SCALE GENOMIC DNA]</scope>
</reference>
<evidence type="ECO:0000313" key="6">
    <source>
        <dbReference type="EMBL" id="SOR28165.1"/>
    </source>
</evidence>
<dbReference type="Gene3D" id="3.40.800.10">
    <property type="entry name" value="Ureohydrolase domain"/>
    <property type="match status" value="1"/>
</dbReference>
<evidence type="ECO:0000256" key="1">
    <source>
        <dbReference type="ARBA" id="ARBA00009227"/>
    </source>
</evidence>
<feature type="binding site" evidence="4">
    <location>
        <position position="175"/>
    </location>
    <ligand>
        <name>Mn(2+)</name>
        <dbReference type="ChEBI" id="CHEBI:29035"/>
        <label>1</label>
    </ligand>
</feature>
<feature type="binding site" evidence="4">
    <location>
        <position position="267"/>
    </location>
    <ligand>
        <name>Mn(2+)</name>
        <dbReference type="ChEBI" id="CHEBI:29035"/>
        <label>1</label>
    </ligand>
</feature>
<keyword evidence="3 5" id="KW-0378">Hydrolase</keyword>
<dbReference type="PANTHER" id="PTHR11358:SF26">
    <property type="entry name" value="GUANIDINO ACID HYDROLASE, MITOCHONDRIAL"/>
    <property type="match status" value="1"/>
</dbReference>
<evidence type="ECO:0000256" key="2">
    <source>
        <dbReference type="ARBA" id="ARBA00022723"/>
    </source>
</evidence>
<dbReference type="Pfam" id="PF00491">
    <property type="entry name" value="Arginase"/>
    <property type="match status" value="1"/>
</dbReference>
<comment type="similarity">
    <text evidence="1">Belongs to the arginase family. Agmatinase subfamily.</text>
</comment>
<organism evidence="6 7">
    <name type="scientific">Methylorubrum extorquens</name>
    <name type="common">Methylobacterium dichloromethanicum</name>
    <name type="synonym">Methylobacterium extorquens</name>
    <dbReference type="NCBI Taxonomy" id="408"/>
    <lineage>
        <taxon>Bacteria</taxon>
        <taxon>Pseudomonadati</taxon>
        <taxon>Pseudomonadota</taxon>
        <taxon>Alphaproteobacteria</taxon>
        <taxon>Hyphomicrobiales</taxon>
        <taxon>Methylobacteriaceae</taxon>
        <taxon>Methylorubrum</taxon>
    </lineage>
</organism>
<dbReference type="SUPFAM" id="SSF52768">
    <property type="entry name" value="Arginase/deacetylase"/>
    <property type="match status" value="1"/>
</dbReference>
<dbReference type="PROSITE" id="PS51409">
    <property type="entry name" value="ARGINASE_2"/>
    <property type="match status" value="1"/>
</dbReference>
<comment type="cofactor">
    <cofactor evidence="4">
        <name>Mn(2+)</name>
        <dbReference type="ChEBI" id="CHEBI:29035"/>
    </cofactor>
    <text evidence="4">Binds 2 manganese ions per subunit.</text>
</comment>
<dbReference type="PROSITE" id="PS01053">
    <property type="entry name" value="ARGINASE_1"/>
    <property type="match status" value="1"/>
</dbReference>
<dbReference type="CDD" id="cd11592">
    <property type="entry name" value="Agmatinase_PAH"/>
    <property type="match status" value="1"/>
</dbReference>
<evidence type="ECO:0000256" key="5">
    <source>
        <dbReference type="RuleBase" id="RU003684"/>
    </source>
</evidence>
<sequence length="345" mass="35818">MADESESAGARAERLARFQPASGMLTPRFSGLASFMRLPVLDPAEAMGEGVGEGAGEGTGLVEIGLIGIPFDGTTTNRPGARLGPRAVREASTGTRALNHATGVAPYALAACADLGDVPVNPVDAAETARRIEAFYRPLAEAGIVPLTVGGDHFITYPVLRALGAAQPLGLIHIDAHSDTDDSQYGGARLTHGTPFRRAVEDGVLDPRRCIQIGIRGSMDAADERDWALAQGMRILTMEEVCARGLPEVAAEARAVTGDGPTYLSFDIDALDPAFAPGTGTPEIGGFTTREALHLLRALRGLDLVGADVVEVAPPLDSAGITALAGAGIAFEILCLLAERVAARH</sequence>
<proteinExistence type="inferred from homology"/>
<dbReference type="InterPro" id="IPR006035">
    <property type="entry name" value="Ureohydrolase"/>
</dbReference>
<evidence type="ECO:0000256" key="3">
    <source>
        <dbReference type="ARBA" id="ARBA00022801"/>
    </source>
</evidence>
<protein>
    <submittedName>
        <fullName evidence="6">Agmatinase (Ureohydrolase)</fullName>
        <ecNumber evidence="6">3.5.3.11</ecNumber>
    </submittedName>
</protein>
<accession>A0A2N9ALE4</accession>
<dbReference type="InterPro" id="IPR005925">
    <property type="entry name" value="Agmatinase-rel"/>
</dbReference>
<dbReference type="Proteomes" id="UP000233769">
    <property type="component" value="Chromosome tk0001"/>
</dbReference>
<dbReference type="GO" id="GO:0008783">
    <property type="term" value="F:agmatinase activity"/>
    <property type="evidence" value="ECO:0007669"/>
    <property type="project" value="UniProtKB-EC"/>
</dbReference>
<dbReference type="EMBL" id="LT962688">
    <property type="protein sequence ID" value="SOR28165.1"/>
    <property type="molecule type" value="Genomic_DNA"/>
</dbReference>
<gene>
    <name evidence="6" type="ORF">TK0001_1563</name>
</gene>
<dbReference type="PANTHER" id="PTHR11358">
    <property type="entry name" value="ARGINASE/AGMATINASE"/>
    <property type="match status" value="1"/>
</dbReference>
<dbReference type="NCBIfam" id="TIGR01230">
    <property type="entry name" value="agmatinase"/>
    <property type="match status" value="1"/>
</dbReference>
<dbReference type="PIRSF" id="PIRSF036979">
    <property type="entry name" value="Arginase"/>
    <property type="match status" value="1"/>
</dbReference>
<feature type="binding site" evidence="4">
    <location>
        <position position="179"/>
    </location>
    <ligand>
        <name>Mn(2+)</name>
        <dbReference type="ChEBI" id="CHEBI:29035"/>
        <label>1</label>
    </ligand>
</feature>
<evidence type="ECO:0000313" key="7">
    <source>
        <dbReference type="Proteomes" id="UP000233769"/>
    </source>
</evidence>
<keyword evidence="4" id="KW-0464">Manganese</keyword>
<dbReference type="PRINTS" id="PR00116">
    <property type="entry name" value="ARGINASE"/>
</dbReference>
<dbReference type="InterPro" id="IPR023696">
    <property type="entry name" value="Ureohydrolase_dom_sf"/>
</dbReference>
<feature type="binding site" evidence="4">
    <location>
        <position position="269"/>
    </location>
    <ligand>
        <name>Mn(2+)</name>
        <dbReference type="ChEBI" id="CHEBI:29035"/>
        <label>1</label>
    </ligand>
</feature>
<dbReference type="AlphaFoldDB" id="A0A2N9ALE4"/>